<dbReference type="SUPFAM" id="SSF53686">
    <property type="entry name" value="Tryptophan synthase beta subunit-like PLP-dependent enzymes"/>
    <property type="match status" value="1"/>
</dbReference>
<gene>
    <name evidence="5" type="primary">thrC2</name>
    <name evidence="5" type="ordered locus">Hqrw_1669</name>
</gene>
<reference evidence="5 6" key="1">
    <citation type="journal article" date="2011" name="PLoS ONE">
        <title>Haloquadratum walsbyi: limited diversity in a global pond.</title>
        <authorList>
            <person name="Dyall-Smith M."/>
            <person name="Pfeiffer F."/>
            <person name="Klee K."/>
            <person name="Palm P."/>
            <person name="Gross K."/>
            <person name="Schuster S.C."/>
            <person name="Rampp M."/>
            <person name="Oesterhelt D."/>
        </authorList>
    </citation>
    <scope>NUCLEOTIDE SEQUENCE [LARGE SCALE GENOMIC DNA]</scope>
    <source>
        <strain evidence="6">DSM 16854 / JCM 12705 / C23</strain>
    </source>
</reference>
<dbReference type="RefSeq" id="WP_014555429.1">
    <property type="nucleotide sequence ID" value="NC_017459.1"/>
</dbReference>
<dbReference type="GeneID" id="12446357"/>
<dbReference type="EC" id="4.2.3.1" evidence="5"/>
<dbReference type="GO" id="GO:0004794">
    <property type="term" value="F:threonine deaminase activity"/>
    <property type="evidence" value="ECO:0007669"/>
    <property type="project" value="TreeGrafter"/>
</dbReference>
<dbReference type="GO" id="GO:0006567">
    <property type="term" value="P:L-threonine catabolic process"/>
    <property type="evidence" value="ECO:0007669"/>
    <property type="project" value="TreeGrafter"/>
</dbReference>
<evidence type="ECO:0000259" key="4">
    <source>
        <dbReference type="Pfam" id="PF00291"/>
    </source>
</evidence>
<organism evidence="5 6">
    <name type="scientific">Haloquadratum walsbyi (strain DSM 16854 / JCM 12705 / C23)</name>
    <dbReference type="NCBI Taxonomy" id="768065"/>
    <lineage>
        <taxon>Archaea</taxon>
        <taxon>Methanobacteriati</taxon>
        <taxon>Methanobacteriota</taxon>
        <taxon>Stenosarchaea group</taxon>
        <taxon>Halobacteria</taxon>
        <taxon>Halobacteriales</taxon>
        <taxon>Haloferacaceae</taxon>
        <taxon>Haloquadratum</taxon>
    </lineage>
</organism>
<dbReference type="PANTHER" id="PTHR48078">
    <property type="entry name" value="THREONINE DEHYDRATASE, MITOCHONDRIAL-RELATED"/>
    <property type="match status" value="1"/>
</dbReference>
<dbReference type="InterPro" id="IPR050147">
    <property type="entry name" value="Ser/Thr_Dehydratase"/>
</dbReference>
<dbReference type="CDD" id="cd01563">
    <property type="entry name" value="Thr-synth_1"/>
    <property type="match status" value="1"/>
</dbReference>
<dbReference type="GO" id="GO:0009097">
    <property type="term" value="P:isoleucine biosynthetic process"/>
    <property type="evidence" value="ECO:0007669"/>
    <property type="project" value="TreeGrafter"/>
</dbReference>
<name>G0LGQ5_HALWC</name>
<protein>
    <submittedName>
        <fullName evidence="5">Threonine synthase</fullName>
        <ecNumber evidence="5">4.2.3.1</ecNumber>
    </submittedName>
</protein>
<dbReference type="GO" id="GO:0004795">
    <property type="term" value="F:threonine synthase activity"/>
    <property type="evidence" value="ECO:0007669"/>
    <property type="project" value="UniProtKB-EC"/>
</dbReference>
<dbReference type="GO" id="GO:0006565">
    <property type="term" value="P:L-serine catabolic process"/>
    <property type="evidence" value="ECO:0007669"/>
    <property type="project" value="TreeGrafter"/>
</dbReference>
<dbReference type="AlphaFoldDB" id="G0LGQ5"/>
<keyword evidence="2" id="KW-0663">Pyridoxal phosphate</keyword>
<keyword evidence="3 5" id="KW-0456">Lyase</keyword>
<comment type="cofactor">
    <cofactor evidence="1">
        <name>pyridoxal 5'-phosphate</name>
        <dbReference type="ChEBI" id="CHEBI:597326"/>
    </cofactor>
</comment>
<evidence type="ECO:0000256" key="3">
    <source>
        <dbReference type="ARBA" id="ARBA00023239"/>
    </source>
</evidence>
<dbReference type="EMBL" id="FR746099">
    <property type="protein sequence ID" value="CCC39607.1"/>
    <property type="molecule type" value="Genomic_DNA"/>
</dbReference>
<dbReference type="OrthoDB" id="341080at2157"/>
<sequence length="404" mass="42012">MKTSESFRGLYCTASGDQHDLTATGPTDTGGRLEPMYDTSGIKWGMDTSAFERGSDADTDNDIDITTRSMWRYNELLPFIDPITAGEGNTPLVTAPQLAAEVGVETLAIKDESRNPTGTILDRGLSSAVTAARETGADLLALATPGNAGQSAAAYAGIAGLRSYAFVPSRTPFSNKAMVNVHGSEMRVAGGRYPDAEDALAEQLQSDWYTLQEFNNPYRHDGIKTVAFELAEAHGWDVPDAVVVPAGTGEVVAGVAKGFRELTAADILSSMPTLYAAQPSGCAPIVDAATEGAVEVEPWDNPDTIVGELEIPDPNGGTAALEAIDECDGEIIAVDDDAILEAAVVAAQHAGLEIGAAGGAAIAAVDKLADRGVFDPTDTVIAVNTESGTKTADVLRSHLMGKGI</sequence>
<dbReference type="Proteomes" id="UP000007954">
    <property type="component" value="Chromosome"/>
</dbReference>
<accession>G0LGQ5</accession>
<evidence type="ECO:0000256" key="1">
    <source>
        <dbReference type="ARBA" id="ARBA00001933"/>
    </source>
</evidence>
<dbReference type="HOGENOM" id="CLU_028142_4_1_2"/>
<dbReference type="Pfam" id="PF00291">
    <property type="entry name" value="PALP"/>
    <property type="match status" value="1"/>
</dbReference>
<dbReference type="KEGG" id="hwc:Hqrw_1669"/>
<proteinExistence type="predicted"/>
<dbReference type="InterPro" id="IPR036052">
    <property type="entry name" value="TrpB-like_PALP_sf"/>
</dbReference>
<dbReference type="InterPro" id="IPR001926">
    <property type="entry name" value="TrpB-like_PALP"/>
</dbReference>
<evidence type="ECO:0000313" key="5">
    <source>
        <dbReference type="EMBL" id="CCC39607.1"/>
    </source>
</evidence>
<dbReference type="Gene3D" id="3.40.50.1100">
    <property type="match status" value="2"/>
</dbReference>
<evidence type="ECO:0000313" key="6">
    <source>
        <dbReference type="Proteomes" id="UP000007954"/>
    </source>
</evidence>
<dbReference type="PANTHER" id="PTHR48078:SF6">
    <property type="entry name" value="L-THREONINE DEHYDRATASE CATABOLIC TDCB"/>
    <property type="match status" value="1"/>
</dbReference>
<dbReference type="GO" id="GO:0003941">
    <property type="term" value="F:L-serine ammonia-lyase activity"/>
    <property type="evidence" value="ECO:0007669"/>
    <property type="project" value="TreeGrafter"/>
</dbReference>
<evidence type="ECO:0000256" key="2">
    <source>
        <dbReference type="ARBA" id="ARBA00022898"/>
    </source>
</evidence>
<feature type="domain" description="Tryptophan synthase beta chain-like PALP" evidence="4">
    <location>
        <begin position="83"/>
        <end position="385"/>
    </location>
</feature>